<accession>A0A1P8JUT1</accession>
<dbReference type="OrthoDB" id="9816564at2"/>
<dbReference type="KEGG" id="rhy:RD110_10080"/>
<proteinExistence type="predicted"/>
<organism evidence="1 2">
    <name type="scientific">Rhodoferax koreensis</name>
    <dbReference type="NCBI Taxonomy" id="1842727"/>
    <lineage>
        <taxon>Bacteria</taxon>
        <taxon>Pseudomonadati</taxon>
        <taxon>Pseudomonadota</taxon>
        <taxon>Betaproteobacteria</taxon>
        <taxon>Burkholderiales</taxon>
        <taxon>Comamonadaceae</taxon>
        <taxon>Rhodoferax</taxon>
    </lineage>
</organism>
<dbReference type="CDD" id="cd11579">
    <property type="entry name" value="Glyco_tran_WbsX"/>
    <property type="match status" value="1"/>
</dbReference>
<evidence type="ECO:0000313" key="1">
    <source>
        <dbReference type="EMBL" id="APW37495.1"/>
    </source>
</evidence>
<dbReference type="AlphaFoldDB" id="A0A1P8JUT1"/>
<sequence>MTTIIEQYEHNTSKGPDYRPSSDLPAEGVADPAVRYIAYYLPQFHTIPENDEWWGRGFTEWSNVTKALPRYVGHYQPRLPEELGYYDLSKVDALKRQVELAKRGGIYGFCIHNYWFSGRTILDTPLNLLLENKDIDFKFCLNWANETWSRRWDGSEQHVLMKQNHAPGEDIQYAEYIAKFIRDERYIRIDGRPVIMLYRPSLVPDAKEMVQRWREYFKAQGLGDPYIMMPQAFDDNDPRKYGMDAVAGFPPHKVGKGLFNNRRRLRYLDPRFIGNVVTYDELAESGMANKAEGYTLHPGVCPSWDNDARRPNWGRGYSGSNPAKYGDWLHAASTQALQEPSKEARIVFINAWNEWAEGAYLEPDRHFGSAYLHETRKVLDQLGSKRSRKRPNHGPMEEAPASFFNFVKNLPSLGLRKLTGNFGGRNLR</sequence>
<dbReference type="STRING" id="1842727.RD110_10080"/>
<gene>
    <name evidence="1" type="ORF">RD110_10080</name>
</gene>
<dbReference type="InterPro" id="IPR032719">
    <property type="entry name" value="WbsX"/>
</dbReference>
<dbReference type="PANTHER" id="PTHR41244:SF1">
    <property type="entry name" value="GLYCOSYLTRANSFERASE"/>
    <property type="match status" value="1"/>
</dbReference>
<protein>
    <recommendedName>
        <fullName evidence="3">Glycosyl hydrolase</fullName>
    </recommendedName>
</protein>
<dbReference type="Gene3D" id="3.20.20.80">
    <property type="entry name" value="Glycosidases"/>
    <property type="match status" value="1"/>
</dbReference>
<dbReference type="RefSeq" id="WP_076199071.1">
    <property type="nucleotide sequence ID" value="NZ_CP019236.1"/>
</dbReference>
<dbReference type="EMBL" id="CP019236">
    <property type="protein sequence ID" value="APW37495.1"/>
    <property type="molecule type" value="Genomic_DNA"/>
</dbReference>
<dbReference type="Pfam" id="PF14307">
    <property type="entry name" value="Glyco_tran_WbsX"/>
    <property type="match status" value="1"/>
</dbReference>
<reference evidence="1 2" key="1">
    <citation type="submission" date="2017-01" db="EMBL/GenBank/DDBJ databases">
        <authorList>
            <person name="Mah S.A."/>
            <person name="Swanson W.J."/>
            <person name="Moy G.W."/>
            <person name="Vacquier V.D."/>
        </authorList>
    </citation>
    <scope>NUCLEOTIDE SEQUENCE [LARGE SCALE GENOMIC DNA]</scope>
    <source>
        <strain evidence="1 2">DCY110</strain>
    </source>
</reference>
<evidence type="ECO:0008006" key="3">
    <source>
        <dbReference type="Google" id="ProtNLM"/>
    </source>
</evidence>
<keyword evidence="2" id="KW-1185">Reference proteome</keyword>
<evidence type="ECO:0000313" key="2">
    <source>
        <dbReference type="Proteomes" id="UP000186609"/>
    </source>
</evidence>
<name>A0A1P8JUT1_9BURK</name>
<dbReference type="Proteomes" id="UP000186609">
    <property type="component" value="Chromosome"/>
</dbReference>
<dbReference type="PANTHER" id="PTHR41244">
    <property type="entry name" value="RHAMNAN SYNTHESIS F"/>
    <property type="match status" value="1"/>
</dbReference>